<feature type="compositionally biased region" description="Basic and acidic residues" evidence="4">
    <location>
        <begin position="491"/>
        <end position="500"/>
    </location>
</feature>
<feature type="domain" description="MutL C-terminal dimerisation" evidence="5">
    <location>
        <begin position="873"/>
        <end position="1038"/>
    </location>
</feature>
<dbReference type="Pfam" id="PF13589">
    <property type="entry name" value="HATPase_c_3"/>
    <property type="match status" value="1"/>
</dbReference>
<dbReference type="InterPro" id="IPR038973">
    <property type="entry name" value="MutL/Mlh/Pms-like"/>
</dbReference>
<dbReference type="FunFam" id="3.30.1370.100:FF:000001">
    <property type="entry name" value="Mismatch repair endonuclease pms1, putative"/>
    <property type="match status" value="1"/>
</dbReference>
<dbReference type="Proteomes" id="UP001310890">
    <property type="component" value="Unassembled WGS sequence"/>
</dbReference>
<dbReference type="CDD" id="cd16926">
    <property type="entry name" value="HATPase_MutL-MLH-PMS-like"/>
    <property type="match status" value="1"/>
</dbReference>
<evidence type="ECO:0000259" key="5">
    <source>
        <dbReference type="SMART" id="SM00853"/>
    </source>
</evidence>
<protein>
    <recommendedName>
        <fullName evidence="3">DNA mismatch repair protein PMS1</fullName>
    </recommendedName>
</protein>
<dbReference type="GO" id="GO:0030983">
    <property type="term" value="F:mismatched DNA binding"/>
    <property type="evidence" value="ECO:0007669"/>
    <property type="project" value="InterPro"/>
</dbReference>
<dbReference type="GO" id="GO:0032389">
    <property type="term" value="C:MutLalpha complex"/>
    <property type="evidence" value="ECO:0007669"/>
    <property type="project" value="TreeGrafter"/>
</dbReference>
<dbReference type="SMART" id="SM00853">
    <property type="entry name" value="MutL_C"/>
    <property type="match status" value="1"/>
</dbReference>
<gene>
    <name evidence="7" type="ORF">LTR62_004349</name>
</gene>
<evidence type="ECO:0000256" key="3">
    <source>
        <dbReference type="ARBA" id="ARBA00070941"/>
    </source>
</evidence>
<dbReference type="InterPro" id="IPR037198">
    <property type="entry name" value="MutL_C_sf"/>
</dbReference>
<dbReference type="SUPFAM" id="SSF118116">
    <property type="entry name" value="DNA mismatch repair protein MutL"/>
    <property type="match status" value="1"/>
</dbReference>
<feature type="region of interest" description="Disordered" evidence="4">
    <location>
        <begin position="699"/>
        <end position="719"/>
    </location>
</feature>
<feature type="region of interest" description="Disordered" evidence="4">
    <location>
        <begin position="404"/>
        <end position="447"/>
    </location>
</feature>
<feature type="region of interest" description="Disordered" evidence="4">
    <location>
        <begin position="960"/>
        <end position="981"/>
    </location>
</feature>
<dbReference type="SMART" id="SM01340">
    <property type="entry name" value="DNA_mis_repair"/>
    <property type="match status" value="1"/>
</dbReference>
<dbReference type="Pfam" id="PF08676">
    <property type="entry name" value="MutL_C"/>
    <property type="match status" value="1"/>
</dbReference>
<dbReference type="GO" id="GO:0005524">
    <property type="term" value="F:ATP binding"/>
    <property type="evidence" value="ECO:0007669"/>
    <property type="project" value="InterPro"/>
</dbReference>
<feature type="region of interest" description="Disordered" evidence="4">
    <location>
        <begin position="645"/>
        <end position="668"/>
    </location>
</feature>
<dbReference type="InterPro" id="IPR014790">
    <property type="entry name" value="MutL_C"/>
</dbReference>
<reference evidence="7" key="1">
    <citation type="submission" date="2023-08" db="EMBL/GenBank/DDBJ databases">
        <title>Black Yeasts Isolated from many extreme environments.</title>
        <authorList>
            <person name="Coleine C."/>
            <person name="Stajich J.E."/>
            <person name="Selbmann L."/>
        </authorList>
    </citation>
    <scope>NUCLEOTIDE SEQUENCE</scope>
    <source>
        <strain evidence="7">CCFEE 5401</strain>
    </source>
</reference>
<dbReference type="GO" id="GO:0000710">
    <property type="term" value="P:meiotic mismatch repair"/>
    <property type="evidence" value="ECO:0007669"/>
    <property type="project" value="UniProtKB-ARBA"/>
</dbReference>
<keyword evidence="2" id="KW-0227">DNA damage</keyword>
<dbReference type="InterPro" id="IPR014762">
    <property type="entry name" value="DNA_mismatch_repair_CS"/>
</dbReference>
<feature type="compositionally biased region" description="Polar residues" evidence="4">
    <location>
        <begin position="969"/>
        <end position="981"/>
    </location>
</feature>
<dbReference type="Gene3D" id="3.30.230.10">
    <property type="match status" value="1"/>
</dbReference>
<dbReference type="EMBL" id="JAVRRL010000031">
    <property type="protein sequence ID" value="KAK5112386.1"/>
    <property type="molecule type" value="Genomic_DNA"/>
</dbReference>
<evidence type="ECO:0000256" key="1">
    <source>
        <dbReference type="ARBA" id="ARBA00006082"/>
    </source>
</evidence>
<dbReference type="GO" id="GO:0140664">
    <property type="term" value="F:ATP-dependent DNA damage sensor activity"/>
    <property type="evidence" value="ECO:0007669"/>
    <property type="project" value="InterPro"/>
</dbReference>
<evidence type="ECO:0000256" key="4">
    <source>
        <dbReference type="SAM" id="MobiDB-lite"/>
    </source>
</evidence>
<dbReference type="Gene3D" id="3.30.1370.100">
    <property type="entry name" value="MutL, C-terminal domain, regulatory subdomain"/>
    <property type="match status" value="1"/>
</dbReference>
<dbReference type="InterPro" id="IPR020568">
    <property type="entry name" value="Ribosomal_Su5_D2-typ_SF"/>
</dbReference>
<dbReference type="InterPro" id="IPR036890">
    <property type="entry name" value="HATPase_C_sf"/>
</dbReference>
<evidence type="ECO:0000313" key="8">
    <source>
        <dbReference type="Proteomes" id="UP001310890"/>
    </source>
</evidence>
<dbReference type="InterPro" id="IPR014721">
    <property type="entry name" value="Ribsml_uS5_D2-typ_fold_subgr"/>
</dbReference>
<dbReference type="NCBIfam" id="TIGR00585">
    <property type="entry name" value="mutl"/>
    <property type="match status" value="1"/>
</dbReference>
<feature type="domain" description="DNA mismatch repair protein S5" evidence="6">
    <location>
        <begin position="231"/>
        <end position="374"/>
    </location>
</feature>
<dbReference type="SUPFAM" id="SSF54211">
    <property type="entry name" value="Ribosomal protein S5 domain 2-like"/>
    <property type="match status" value="1"/>
</dbReference>
<feature type="compositionally biased region" description="Acidic residues" evidence="4">
    <location>
        <begin position="710"/>
        <end position="719"/>
    </location>
</feature>
<comment type="similarity">
    <text evidence="1">Belongs to the DNA mismatch repair MutL/HexB family.</text>
</comment>
<evidence type="ECO:0000313" key="7">
    <source>
        <dbReference type="EMBL" id="KAK5112386.1"/>
    </source>
</evidence>
<dbReference type="InterPro" id="IPR013507">
    <property type="entry name" value="DNA_mismatch_S5_2-like"/>
</dbReference>
<proteinExistence type="inferred from homology"/>
<sequence>MASYTQSWAEASKQMATIRAIEGRSVHQIQSGQVIVDLNSVVKELVENSLDAGATSIDVRFKNQGLDSVEVQDNGKGISPEDYETVALKHHTSKLASYDDLTTLDTFGFRGEALSSLCALSKFHILTARSEDGAVGKRLDFDISGKLKSTTVAAAQKGTTVSVDEIFYNLPVRRKELEKNSKREYVKVLSLLHAYACISVGVRFSVSNQMPKGKKIAVFSTKSNTTTKENIVNIYGAKTLLALSRLDLSLDMAPGDGLGTQSARNCSTQVTDRSPGIRIEGHISRPVFGDGRQAPDRQMFFVNSRPCLLPQVSKAINEVYKSFNTSQSPFIFANLIMDTNSYDVNVSPDKRTIMLHDQTALLESLKTALTKMFDQTDHTVPQSTLPNRKFPSYQPPNVVRREATAQSMAGDEDGNDFSNASNDEDGNEDDARVPAKAHSIGALPTQPNLINGWLTREAEERKPLVRQRHSDSETDKHKQNLVKYMRKMSDESLGAKERPLESLSQNHDTDEEQSILDADVSIRPPQTLGSHANPVQAFHRTMEPDPMSAPYDDPFCPRPPGMPKQSTKPLVHARSDTADEDIDVQNVSSRSPSLAVKEIAIPAITTSSQTGSPGPVQNAIDRMRPKRTPLQTAEITVGDTTTTTVIGSSSPYKRRRVHIPKDSDTTAKLGGSSLLARFAAAGSQLALERSDLSATALPRPLAHASHSESDNEENEDDAQCELRKDVAEYEKIDKRTPDPLDELIPAAIDDDNSDEDYVDEAERRIHEDEKVAQLIHDAEVAATRPSEANLRRALQLLKNGGTRKEATLNLMHTIDTSIDDINKQIKWSSPVTERPSPPAEGVHGMVNDELNDSNAEGKLSLTVTKADFERMIIVGQFNLGFILAVRPSSDEGTQDELFIIDQHAADEKYNYERLQRTVTLQGQRLARPKCLDLTAVEEEIILNNPAALKANGFEIETTTPDIAEDKNNENQQPPTSSFRLLTLPTSGKKTFAVSDLEELLHLLSETPTGSTEIPRPKQVQRMLAMHACRSSIMVGKTLTAKQMRRVAAHMGEMDKPWNCPHGRPTMRHLAGLGGWEGWGEGCRGGDEERRAVGGGRTDWGAWLEGRM</sequence>
<dbReference type="Gene3D" id="3.30.565.10">
    <property type="entry name" value="Histidine kinase-like ATPase, C-terminal domain"/>
    <property type="match status" value="1"/>
</dbReference>
<dbReference type="Pfam" id="PF01119">
    <property type="entry name" value="DNA_mis_repair"/>
    <property type="match status" value="1"/>
</dbReference>
<evidence type="ECO:0000256" key="2">
    <source>
        <dbReference type="ARBA" id="ARBA00022763"/>
    </source>
</evidence>
<comment type="caution">
    <text evidence="7">The sequence shown here is derived from an EMBL/GenBank/DDBJ whole genome shotgun (WGS) entry which is preliminary data.</text>
</comment>
<name>A0AAN7THQ9_9PEZI</name>
<accession>A0AAN7THQ9</accession>
<feature type="region of interest" description="Disordered" evidence="4">
    <location>
        <begin position="491"/>
        <end position="512"/>
    </location>
</feature>
<dbReference type="PROSITE" id="PS00058">
    <property type="entry name" value="DNA_MISMATCH_REPAIR_1"/>
    <property type="match status" value="1"/>
</dbReference>
<organism evidence="7 8">
    <name type="scientific">Meristemomyces frigidus</name>
    <dbReference type="NCBI Taxonomy" id="1508187"/>
    <lineage>
        <taxon>Eukaryota</taxon>
        <taxon>Fungi</taxon>
        <taxon>Dikarya</taxon>
        <taxon>Ascomycota</taxon>
        <taxon>Pezizomycotina</taxon>
        <taxon>Dothideomycetes</taxon>
        <taxon>Dothideomycetidae</taxon>
        <taxon>Mycosphaerellales</taxon>
        <taxon>Teratosphaeriaceae</taxon>
        <taxon>Meristemomyces</taxon>
    </lineage>
</organism>
<dbReference type="GO" id="GO:0016887">
    <property type="term" value="F:ATP hydrolysis activity"/>
    <property type="evidence" value="ECO:0007669"/>
    <property type="project" value="InterPro"/>
</dbReference>
<dbReference type="PANTHER" id="PTHR10073:SF52">
    <property type="entry name" value="MISMATCH REPAIR ENDONUCLEASE PMS2"/>
    <property type="match status" value="1"/>
</dbReference>
<dbReference type="AlphaFoldDB" id="A0AAN7THQ9"/>
<dbReference type="InterPro" id="IPR042120">
    <property type="entry name" value="MutL_C_dimsub"/>
</dbReference>
<dbReference type="InterPro" id="IPR042121">
    <property type="entry name" value="MutL_C_regsub"/>
</dbReference>
<dbReference type="Gene3D" id="3.30.1540.20">
    <property type="entry name" value="MutL, C-terminal domain, dimerisation subdomain"/>
    <property type="match status" value="1"/>
</dbReference>
<dbReference type="PANTHER" id="PTHR10073">
    <property type="entry name" value="DNA MISMATCH REPAIR PROTEIN MLH, PMS, MUTL"/>
    <property type="match status" value="1"/>
</dbReference>
<dbReference type="InterPro" id="IPR002099">
    <property type="entry name" value="MutL/Mlh/PMS"/>
</dbReference>
<dbReference type="CDD" id="cd03484">
    <property type="entry name" value="MutL_Trans_hPMS_2_like"/>
    <property type="match status" value="1"/>
</dbReference>
<dbReference type="FunFam" id="3.30.230.10:FF:000120">
    <property type="entry name" value="Mismatch repair endonuclease PMS2"/>
    <property type="match status" value="1"/>
</dbReference>
<dbReference type="SUPFAM" id="SSF55874">
    <property type="entry name" value="ATPase domain of HSP90 chaperone/DNA topoisomerase II/histidine kinase"/>
    <property type="match status" value="1"/>
</dbReference>
<dbReference type="FunFam" id="3.30.565.10:FF:000014">
    <property type="entry name" value="Mismatch repair endonuclease pms1, putative"/>
    <property type="match status" value="1"/>
</dbReference>
<evidence type="ECO:0000259" key="6">
    <source>
        <dbReference type="SMART" id="SM01340"/>
    </source>
</evidence>